<dbReference type="RefSeq" id="WP_301199431.1">
    <property type="nucleotide sequence ID" value="NZ_JAPDPI010000019.1"/>
</dbReference>
<dbReference type="Gene3D" id="3.50.50.60">
    <property type="entry name" value="FAD/NAD(P)-binding domain"/>
    <property type="match status" value="2"/>
</dbReference>
<evidence type="ECO:0000313" key="7">
    <source>
        <dbReference type="Proteomes" id="UP001207408"/>
    </source>
</evidence>
<dbReference type="PANTHER" id="PTHR46091">
    <property type="entry name" value="BLR7054 PROTEIN"/>
    <property type="match status" value="1"/>
</dbReference>
<organism evidence="6 7">
    <name type="scientific">Plebeiibacterium marinum</name>
    <dbReference type="NCBI Taxonomy" id="2992111"/>
    <lineage>
        <taxon>Bacteria</taxon>
        <taxon>Pseudomonadati</taxon>
        <taxon>Bacteroidota</taxon>
        <taxon>Bacteroidia</taxon>
        <taxon>Marinilabiliales</taxon>
        <taxon>Marinilabiliaceae</taxon>
        <taxon>Plebeiibacterium</taxon>
    </lineage>
</organism>
<keyword evidence="5" id="KW-0520">NAD</keyword>
<evidence type="ECO:0000313" key="6">
    <source>
        <dbReference type="EMBL" id="MCW3806059.1"/>
    </source>
</evidence>
<gene>
    <name evidence="6" type="ORF">OM074_10505</name>
</gene>
<evidence type="ECO:0000256" key="5">
    <source>
        <dbReference type="ARBA" id="ARBA00023027"/>
    </source>
</evidence>
<sequence>MSKNSTYDIAIIGSGLGGLACGSILSQRGYKVVVLEKHYQIGGCLQHFKRKGVLFDTGMHYIGSYEDGQILNTLFRYFDIYDKIDASKLDEDGFDILNIGGEQFSIPQGVERFKQKLVLQFPGEEKAIGLYFQKLQEIYDAVDVLNLRDMPTDDLPRKKGLDENVYDFVASITQNTDLQNILCGLNSLYAGKKESATMFIHSIINLFYLQSAWKLEKGGGQIAEAFKTVIEQHGGKVFTKSKVTQLLCEDGCVSMLKLASGDEIKAKKYISDIDPLTTMEMLEGANIRKVFLRRLKDQEQTISCFSVYIALKANSFKYLNANYYFYRENDVWALDSYSEQNWPQGYMVYSNESQTDKGYAESLTILTPMEYAEMTEWEDTSIGQRGTGYEEMKKQKAEQLIQALEKQFPDIRNCIEAIYTSSPLTYRDYTGVRRGAMYGVLTDSRNPYDSQIMPKTRVRNLFLTGQNINMHGVLGVSIAALLTCGEIEGINNLLKDVRKHKVSTCSLEEREVQDENLGFKE</sequence>
<dbReference type="InterPro" id="IPR052206">
    <property type="entry name" value="Retinol_saturase"/>
</dbReference>
<evidence type="ECO:0000256" key="4">
    <source>
        <dbReference type="ARBA" id="ARBA00022857"/>
    </source>
</evidence>
<comment type="caution">
    <text evidence="6">The sequence shown here is derived from an EMBL/GenBank/DDBJ whole genome shotgun (WGS) entry which is preliminary data.</text>
</comment>
<dbReference type="EMBL" id="JAPDPI010000019">
    <property type="protein sequence ID" value="MCW3806059.1"/>
    <property type="molecule type" value="Genomic_DNA"/>
</dbReference>
<dbReference type="AlphaFoldDB" id="A0AAE3ME24"/>
<protein>
    <submittedName>
        <fullName evidence="6">NAD(P)/FAD-dependent oxidoreductase</fullName>
    </submittedName>
</protein>
<dbReference type="PANTHER" id="PTHR46091:SF3">
    <property type="entry name" value="AMINE OXIDASE DOMAIN-CONTAINING PROTEIN"/>
    <property type="match status" value="1"/>
</dbReference>
<dbReference type="SUPFAM" id="SSF51905">
    <property type="entry name" value="FAD/NAD(P)-binding domain"/>
    <property type="match status" value="1"/>
</dbReference>
<evidence type="ECO:0000256" key="1">
    <source>
        <dbReference type="ARBA" id="ARBA00022630"/>
    </source>
</evidence>
<keyword evidence="1" id="KW-0285">Flavoprotein</keyword>
<proteinExistence type="predicted"/>
<dbReference type="PRINTS" id="PR00419">
    <property type="entry name" value="ADXRDTASE"/>
</dbReference>
<dbReference type="InterPro" id="IPR036188">
    <property type="entry name" value="FAD/NAD-bd_sf"/>
</dbReference>
<name>A0AAE3ME24_9BACT</name>
<evidence type="ECO:0000256" key="3">
    <source>
        <dbReference type="ARBA" id="ARBA00022827"/>
    </source>
</evidence>
<evidence type="ECO:0000256" key="2">
    <source>
        <dbReference type="ARBA" id="ARBA00022729"/>
    </source>
</evidence>
<accession>A0AAE3ME24</accession>
<dbReference type="Pfam" id="PF13450">
    <property type="entry name" value="NAD_binding_8"/>
    <property type="match status" value="1"/>
</dbReference>
<dbReference type="Proteomes" id="UP001207408">
    <property type="component" value="Unassembled WGS sequence"/>
</dbReference>
<reference evidence="6" key="1">
    <citation type="submission" date="2022-10" db="EMBL/GenBank/DDBJ databases">
        <authorList>
            <person name="Yu W.X."/>
        </authorList>
    </citation>
    <scope>NUCLEOTIDE SEQUENCE</scope>
    <source>
        <strain evidence="6">D04</strain>
    </source>
</reference>
<keyword evidence="2" id="KW-0732">Signal</keyword>
<keyword evidence="4" id="KW-0521">NADP</keyword>
<dbReference type="PROSITE" id="PS51257">
    <property type="entry name" value="PROKAR_LIPOPROTEIN"/>
    <property type="match status" value="1"/>
</dbReference>
<keyword evidence="7" id="KW-1185">Reference proteome</keyword>
<keyword evidence="3" id="KW-0274">FAD</keyword>